<dbReference type="GO" id="GO:0015031">
    <property type="term" value="P:protein transport"/>
    <property type="evidence" value="ECO:0007669"/>
    <property type="project" value="InterPro"/>
</dbReference>
<keyword evidence="4 8" id="KW-0343">GTPase activation</keyword>
<evidence type="ECO:0000256" key="6">
    <source>
        <dbReference type="ARBA" id="ARBA00023034"/>
    </source>
</evidence>
<sequence length="214" mass="24142">MDEEYDVIVLGTGLTECILSGIMSVNGKKVLHMDRNPYYGGESSSITPLEELYKRFQLLEGPPESMGRGRDWNVDLIPKFLMANGQLVKMLLYTEVTRYLDFKVVEGSFVYKGGKYIAIASTTVETADPEKEVEPALELLEPIDQKFVAISDLYEPIDDGSESQVFCSCSYDATTHFETTCNDIKDIYKRMAGSAFDFENMKRKQNDVFGEADQ</sequence>
<dbReference type="PANTHER" id="PTHR11787">
    <property type="entry name" value="RAB GDP-DISSOCIATION INHIBITOR"/>
    <property type="match status" value="1"/>
</dbReference>
<reference evidence="9 10" key="1">
    <citation type="journal article" date="2020" name="Nature">
        <title>Six reference-quality genomes reveal evolution of bat adaptations.</title>
        <authorList>
            <person name="Jebb D."/>
            <person name="Huang Z."/>
            <person name="Pippel M."/>
            <person name="Hughes G.M."/>
            <person name="Lavrichenko K."/>
            <person name="Devanna P."/>
            <person name="Winkler S."/>
            <person name="Jermiin L.S."/>
            <person name="Skirmuntt E.C."/>
            <person name="Katzourakis A."/>
            <person name="Burkitt-Gray L."/>
            <person name="Ray D.A."/>
            <person name="Sullivan K.A.M."/>
            <person name="Roscito J.G."/>
            <person name="Kirilenko B.M."/>
            <person name="Davalos L.M."/>
            <person name="Corthals A.P."/>
            <person name="Power M.L."/>
            <person name="Jones G."/>
            <person name="Ransome R.D."/>
            <person name="Dechmann D.K.N."/>
            <person name="Locatelli A.G."/>
            <person name="Puechmaille S.J."/>
            <person name="Fedrigo O."/>
            <person name="Jarvis E.D."/>
            <person name="Hiller M."/>
            <person name="Vernes S.C."/>
            <person name="Myers E.W."/>
            <person name="Teeling E.C."/>
        </authorList>
    </citation>
    <scope>NUCLEOTIDE SEQUENCE [LARGE SCALE GENOMIC DNA]</scope>
    <source>
        <strain evidence="9">MMolMol1</strain>
        <tissue evidence="9">Muscle</tissue>
    </source>
</reference>
<evidence type="ECO:0000256" key="4">
    <source>
        <dbReference type="ARBA" id="ARBA00022468"/>
    </source>
</evidence>
<evidence type="ECO:0000256" key="3">
    <source>
        <dbReference type="ARBA" id="ARBA00005593"/>
    </source>
</evidence>
<keyword evidence="10" id="KW-1185">Reference proteome</keyword>
<dbReference type="InterPro" id="IPR036188">
    <property type="entry name" value="FAD/NAD-bd_sf"/>
</dbReference>
<evidence type="ECO:0000313" key="9">
    <source>
        <dbReference type="EMBL" id="KAF6492115.1"/>
    </source>
</evidence>
<dbReference type="SUPFAM" id="SSF51905">
    <property type="entry name" value="FAD/NAD(P)-binding domain"/>
    <property type="match status" value="2"/>
</dbReference>
<dbReference type="GO" id="GO:0016192">
    <property type="term" value="P:vesicle-mediated transport"/>
    <property type="evidence" value="ECO:0007669"/>
    <property type="project" value="TreeGrafter"/>
</dbReference>
<evidence type="ECO:0000256" key="2">
    <source>
        <dbReference type="ARBA" id="ARBA00004601"/>
    </source>
</evidence>
<dbReference type="PRINTS" id="PR00891">
    <property type="entry name" value="RABGDIREP"/>
</dbReference>
<organism evidence="9 10">
    <name type="scientific">Molossus molossus</name>
    <name type="common">Pallas' mastiff bat</name>
    <name type="synonym">Vespertilio molossus</name>
    <dbReference type="NCBI Taxonomy" id="27622"/>
    <lineage>
        <taxon>Eukaryota</taxon>
        <taxon>Metazoa</taxon>
        <taxon>Chordata</taxon>
        <taxon>Craniata</taxon>
        <taxon>Vertebrata</taxon>
        <taxon>Euteleostomi</taxon>
        <taxon>Mammalia</taxon>
        <taxon>Eutheria</taxon>
        <taxon>Laurasiatheria</taxon>
        <taxon>Chiroptera</taxon>
        <taxon>Yangochiroptera</taxon>
        <taxon>Molossidae</taxon>
        <taxon>Molossus</taxon>
    </lineage>
</organism>
<dbReference type="PANTHER" id="PTHR11787:SF3">
    <property type="entry name" value="RAB GDP DISSOCIATION INHIBITOR ALPHA"/>
    <property type="match status" value="1"/>
</dbReference>
<dbReference type="Gene3D" id="3.30.519.10">
    <property type="entry name" value="Guanine Nucleotide Dissociation Inhibitor, domain 2"/>
    <property type="match status" value="2"/>
</dbReference>
<accession>A0A7J8J6X0</accession>
<comment type="subcellular location">
    <subcellularLocation>
        <location evidence="1 8">Cytoplasm</location>
    </subcellularLocation>
    <subcellularLocation>
        <location evidence="2">Golgi apparatus</location>
        <location evidence="2">trans-Golgi network</location>
    </subcellularLocation>
</comment>
<dbReference type="Proteomes" id="UP000550707">
    <property type="component" value="Unassembled WGS sequence"/>
</dbReference>
<proteinExistence type="inferred from homology"/>
<gene>
    <name evidence="9" type="ORF">HJG59_005568</name>
</gene>
<dbReference type="PRINTS" id="PR00892">
    <property type="entry name" value="RABGDI"/>
</dbReference>
<dbReference type="Pfam" id="PF00996">
    <property type="entry name" value="GDI"/>
    <property type="match status" value="1"/>
</dbReference>
<dbReference type="GO" id="GO:0005096">
    <property type="term" value="F:GTPase activator activity"/>
    <property type="evidence" value="ECO:0007669"/>
    <property type="project" value="UniProtKB-KW"/>
</dbReference>
<comment type="function">
    <text evidence="7">Regulates the GDP/GTP exchange reaction of most Rab proteins by inhibiting the dissociation of GDP from them, and the subsequent binding of GTP to them. Promotes the dissociation of GDP-bound Rab proteins from the membrane and inhibits their activation. Promotes the dissociation of RAB1A, RAB3A, RAB5A and RAB10 from membranes.</text>
</comment>
<dbReference type="FunFam" id="3.50.50.60:FF:000158">
    <property type="entry name" value="Rab GDP dissociation inhibitor"/>
    <property type="match status" value="1"/>
</dbReference>
<dbReference type="InterPro" id="IPR000806">
    <property type="entry name" value="RabGDI"/>
</dbReference>
<comment type="similarity">
    <text evidence="3 8">Belongs to the Rab GDI family.</text>
</comment>
<dbReference type="EMBL" id="JACASF010000002">
    <property type="protein sequence ID" value="KAF6492115.1"/>
    <property type="molecule type" value="Genomic_DNA"/>
</dbReference>
<evidence type="ECO:0000256" key="8">
    <source>
        <dbReference type="RuleBase" id="RU363124"/>
    </source>
</evidence>
<protein>
    <recommendedName>
        <fullName evidence="8">Rab GDP dissociation inhibitor</fullName>
    </recommendedName>
</protein>
<evidence type="ECO:0000256" key="1">
    <source>
        <dbReference type="ARBA" id="ARBA00004496"/>
    </source>
</evidence>
<evidence type="ECO:0000256" key="5">
    <source>
        <dbReference type="ARBA" id="ARBA00022490"/>
    </source>
</evidence>
<dbReference type="AlphaFoldDB" id="A0A7J8J6X0"/>
<name>A0A7J8J6X0_MOLMO</name>
<keyword evidence="5 8" id="KW-0963">Cytoplasm</keyword>
<comment type="caution">
    <text evidence="9">The sequence shown here is derived from an EMBL/GenBank/DDBJ whole genome shotgun (WGS) entry which is preliminary data.</text>
</comment>
<dbReference type="GO" id="GO:0005794">
    <property type="term" value="C:Golgi apparatus"/>
    <property type="evidence" value="ECO:0007669"/>
    <property type="project" value="UniProtKB-SubCell"/>
</dbReference>
<dbReference type="FunFam" id="3.30.519.10:FF:000014">
    <property type="entry name" value="Rab GDP dissociation inhibitor"/>
    <property type="match status" value="1"/>
</dbReference>
<dbReference type="GO" id="GO:0005093">
    <property type="term" value="F:Rab GDP-dissociation inhibitor activity"/>
    <property type="evidence" value="ECO:0007669"/>
    <property type="project" value="InterPro"/>
</dbReference>
<dbReference type="GO" id="GO:0007264">
    <property type="term" value="P:small GTPase-mediated signal transduction"/>
    <property type="evidence" value="ECO:0007669"/>
    <property type="project" value="InterPro"/>
</dbReference>
<dbReference type="Gene3D" id="3.50.50.60">
    <property type="entry name" value="FAD/NAD(P)-binding domain"/>
    <property type="match status" value="1"/>
</dbReference>
<evidence type="ECO:0000256" key="7">
    <source>
        <dbReference type="ARBA" id="ARBA00037119"/>
    </source>
</evidence>
<evidence type="ECO:0000313" key="10">
    <source>
        <dbReference type="Proteomes" id="UP000550707"/>
    </source>
</evidence>
<comment type="function">
    <text evidence="8">Regulates the GDP/GTP exchange reaction of most RAB proteins by inhibiting the dissociation of GDP from them, and the subsequent binding of GTP.</text>
</comment>
<keyword evidence="6" id="KW-0333">Golgi apparatus</keyword>
<dbReference type="InterPro" id="IPR018203">
    <property type="entry name" value="GDP_dissociation_inhibitor"/>
</dbReference>